<dbReference type="OrthoDB" id="981491at2"/>
<accession>A0A4R8DGM4</accession>
<comment type="caution">
    <text evidence="2">The sequence shown here is derived from an EMBL/GenBank/DDBJ whole genome shotgun (WGS) entry which is preliminary data.</text>
</comment>
<protein>
    <submittedName>
        <fullName evidence="2">Uncharacterized protein</fullName>
    </submittedName>
</protein>
<keyword evidence="1" id="KW-0812">Transmembrane</keyword>
<evidence type="ECO:0000313" key="2">
    <source>
        <dbReference type="EMBL" id="TDW96110.1"/>
    </source>
</evidence>
<sequence length="177" mass="19645">MTASNWQTKLLPFILIAYFAFAAAYVVFFYSEIRDIAMPAVHDQPSLRLDTNLVRSEATRKEMLMWKDRVALEEGVVHHRYALMQTLVTARLKIVAFAFALGSICVLIGAFFVLARISEPASEVGLGTEVMKARLRSSSPGLFLAFLGTVIIVISMLVKGNLAMNEEAEYVPTAVQK</sequence>
<feature type="transmembrane region" description="Helical" evidence="1">
    <location>
        <begin position="137"/>
        <end position="158"/>
    </location>
</feature>
<dbReference type="RefSeq" id="WP_133996088.1">
    <property type="nucleotide sequence ID" value="NZ_SODV01000002.1"/>
</dbReference>
<evidence type="ECO:0000256" key="1">
    <source>
        <dbReference type="SAM" id="Phobius"/>
    </source>
</evidence>
<feature type="transmembrane region" description="Helical" evidence="1">
    <location>
        <begin position="12"/>
        <end position="30"/>
    </location>
</feature>
<name>A0A4R8DGM4_9BACT</name>
<proteinExistence type="predicted"/>
<dbReference type="Proteomes" id="UP000294498">
    <property type="component" value="Unassembled WGS sequence"/>
</dbReference>
<keyword evidence="1" id="KW-1133">Transmembrane helix</keyword>
<dbReference type="AlphaFoldDB" id="A0A4R8DGM4"/>
<keyword evidence="1" id="KW-0472">Membrane</keyword>
<dbReference type="EMBL" id="SODV01000002">
    <property type="protein sequence ID" value="TDW96110.1"/>
    <property type="molecule type" value="Genomic_DNA"/>
</dbReference>
<keyword evidence="3" id="KW-1185">Reference proteome</keyword>
<reference evidence="2 3" key="1">
    <citation type="submission" date="2019-03" db="EMBL/GenBank/DDBJ databases">
        <title>Genomic Encyclopedia of Type Strains, Phase IV (KMG-IV): sequencing the most valuable type-strain genomes for metagenomic binning, comparative biology and taxonomic classification.</title>
        <authorList>
            <person name="Goeker M."/>
        </authorList>
    </citation>
    <scope>NUCLEOTIDE SEQUENCE [LARGE SCALE GENOMIC DNA]</scope>
    <source>
        <strain evidence="2 3">DSM 100059</strain>
    </source>
</reference>
<gene>
    <name evidence="2" type="ORF">EDB95_3933</name>
</gene>
<feature type="transmembrane region" description="Helical" evidence="1">
    <location>
        <begin position="94"/>
        <end position="117"/>
    </location>
</feature>
<organism evidence="2 3">
    <name type="scientific">Dinghuibacter silviterrae</name>
    <dbReference type="NCBI Taxonomy" id="1539049"/>
    <lineage>
        <taxon>Bacteria</taxon>
        <taxon>Pseudomonadati</taxon>
        <taxon>Bacteroidota</taxon>
        <taxon>Chitinophagia</taxon>
        <taxon>Chitinophagales</taxon>
        <taxon>Chitinophagaceae</taxon>
        <taxon>Dinghuibacter</taxon>
    </lineage>
</organism>
<evidence type="ECO:0000313" key="3">
    <source>
        <dbReference type="Proteomes" id="UP000294498"/>
    </source>
</evidence>